<keyword evidence="3" id="KW-1185">Reference proteome</keyword>
<comment type="caution">
    <text evidence="2">The sequence shown here is derived from an EMBL/GenBank/DDBJ whole genome shotgun (WGS) entry which is preliminary data.</text>
</comment>
<protein>
    <submittedName>
        <fullName evidence="2">FkbM family methyltransferase</fullName>
    </submittedName>
</protein>
<keyword evidence="2" id="KW-0808">Transferase</keyword>
<dbReference type="OrthoDB" id="7272699at2"/>
<dbReference type="InterPro" id="IPR029063">
    <property type="entry name" value="SAM-dependent_MTases_sf"/>
</dbReference>
<proteinExistence type="predicted"/>
<feature type="domain" description="Methyltransferase FkbM" evidence="1">
    <location>
        <begin position="107"/>
        <end position="230"/>
    </location>
</feature>
<dbReference type="SUPFAM" id="SSF53335">
    <property type="entry name" value="S-adenosyl-L-methionine-dependent methyltransferases"/>
    <property type="match status" value="1"/>
</dbReference>
<accession>A0A4V2UZY4</accession>
<dbReference type="Proteomes" id="UP000295678">
    <property type="component" value="Unassembled WGS sequence"/>
</dbReference>
<keyword evidence="2" id="KW-0489">Methyltransferase</keyword>
<dbReference type="GO" id="GO:0008168">
    <property type="term" value="F:methyltransferase activity"/>
    <property type="evidence" value="ECO:0007669"/>
    <property type="project" value="UniProtKB-KW"/>
</dbReference>
<dbReference type="NCBIfam" id="TIGR01444">
    <property type="entry name" value="fkbM_fam"/>
    <property type="match status" value="1"/>
</dbReference>
<evidence type="ECO:0000259" key="1">
    <source>
        <dbReference type="Pfam" id="PF05050"/>
    </source>
</evidence>
<dbReference type="RefSeq" id="WP_132804570.1">
    <property type="nucleotide sequence ID" value="NZ_SMAK01000001.1"/>
</dbReference>
<dbReference type="InterPro" id="IPR052514">
    <property type="entry name" value="SAM-dependent_MTase"/>
</dbReference>
<name>A0A4V2UZY4_9HYPH</name>
<sequence length="286" mass="30304">MAILAVATGRPDAPSDFGNRRSGAMQRALWRLADDRRFGPLTRARLRMLVGRLAPGPFDIEAEAIRLRAYPAENHSDRVAVARGRLPDRDERAAIAPYLPEGGVFVDVGANVGLYSLWAALRVGPSGTVLAIEPHPQTAERLAFNIAANGLANVRLLTTGIGAVAGTARLHSSAGGNVGQSSLLEDVAFRPDGAYEIAVHPLLTAIREAGLTHLDVLKVDVEGYEDRVIVPFLRDAPQTLLPRAVLVETDVAGCWASDCLAALQARGYDAVLNTAANAVLARTGPA</sequence>
<organism evidence="2 3">
    <name type="scientific">Tepidamorphus gemmatus</name>
    <dbReference type="NCBI Taxonomy" id="747076"/>
    <lineage>
        <taxon>Bacteria</taxon>
        <taxon>Pseudomonadati</taxon>
        <taxon>Pseudomonadota</taxon>
        <taxon>Alphaproteobacteria</taxon>
        <taxon>Hyphomicrobiales</taxon>
        <taxon>Tepidamorphaceae</taxon>
        <taxon>Tepidamorphus</taxon>
    </lineage>
</organism>
<dbReference type="GO" id="GO:0032259">
    <property type="term" value="P:methylation"/>
    <property type="evidence" value="ECO:0007669"/>
    <property type="project" value="UniProtKB-KW"/>
</dbReference>
<reference evidence="2 3" key="1">
    <citation type="submission" date="2019-03" db="EMBL/GenBank/DDBJ databases">
        <title>Genomic Encyclopedia of Type Strains, Phase IV (KMG-IV): sequencing the most valuable type-strain genomes for metagenomic binning, comparative biology and taxonomic classification.</title>
        <authorList>
            <person name="Goeker M."/>
        </authorList>
    </citation>
    <scope>NUCLEOTIDE SEQUENCE [LARGE SCALE GENOMIC DNA]</scope>
    <source>
        <strain evidence="2 3">DSM 19345</strain>
    </source>
</reference>
<dbReference type="Gene3D" id="3.40.50.150">
    <property type="entry name" value="Vaccinia Virus protein VP39"/>
    <property type="match status" value="1"/>
</dbReference>
<dbReference type="PANTHER" id="PTHR34203:SF15">
    <property type="entry name" value="SLL1173 PROTEIN"/>
    <property type="match status" value="1"/>
</dbReference>
<evidence type="ECO:0000313" key="3">
    <source>
        <dbReference type="Proteomes" id="UP000295678"/>
    </source>
</evidence>
<gene>
    <name evidence="2" type="ORF">EDC22_1019</name>
</gene>
<dbReference type="PANTHER" id="PTHR34203">
    <property type="entry name" value="METHYLTRANSFERASE, FKBM FAMILY PROTEIN"/>
    <property type="match status" value="1"/>
</dbReference>
<evidence type="ECO:0000313" key="2">
    <source>
        <dbReference type="EMBL" id="TCT13149.1"/>
    </source>
</evidence>
<dbReference type="EMBL" id="SMAK01000001">
    <property type="protein sequence ID" value="TCT13149.1"/>
    <property type="molecule type" value="Genomic_DNA"/>
</dbReference>
<dbReference type="InterPro" id="IPR006342">
    <property type="entry name" value="FkbM_mtfrase"/>
</dbReference>
<dbReference type="Pfam" id="PF05050">
    <property type="entry name" value="Methyltransf_21"/>
    <property type="match status" value="1"/>
</dbReference>
<dbReference type="AlphaFoldDB" id="A0A4V2UZY4"/>